<name>A0AAV3NMU1_LITER</name>
<keyword evidence="2" id="KW-1185">Reference proteome</keyword>
<evidence type="ECO:0000313" key="1">
    <source>
        <dbReference type="EMBL" id="GAA0139083.1"/>
    </source>
</evidence>
<dbReference type="Proteomes" id="UP001454036">
    <property type="component" value="Unassembled WGS sequence"/>
</dbReference>
<dbReference type="SUPFAM" id="SSF56672">
    <property type="entry name" value="DNA/RNA polymerases"/>
    <property type="match status" value="1"/>
</dbReference>
<accession>A0AAV3NMU1</accession>
<gene>
    <name evidence="1" type="ORF">LIER_00702</name>
</gene>
<reference evidence="1 2" key="1">
    <citation type="submission" date="2024-01" db="EMBL/GenBank/DDBJ databases">
        <title>The complete chloroplast genome sequence of Lithospermum erythrorhizon: insights into the phylogenetic relationship among Boraginaceae species and the maternal lineages of purple gromwells.</title>
        <authorList>
            <person name="Okada T."/>
            <person name="Watanabe K."/>
        </authorList>
    </citation>
    <scope>NUCLEOTIDE SEQUENCE [LARGE SCALE GENOMIC DNA]</scope>
</reference>
<comment type="caution">
    <text evidence="1">The sequence shown here is derived from an EMBL/GenBank/DDBJ whole genome shotgun (WGS) entry which is preliminary data.</text>
</comment>
<protein>
    <submittedName>
        <fullName evidence="1">Uncharacterized protein</fullName>
    </submittedName>
</protein>
<organism evidence="1 2">
    <name type="scientific">Lithospermum erythrorhizon</name>
    <name type="common">Purple gromwell</name>
    <name type="synonym">Lithospermum officinale var. erythrorhizon</name>
    <dbReference type="NCBI Taxonomy" id="34254"/>
    <lineage>
        <taxon>Eukaryota</taxon>
        <taxon>Viridiplantae</taxon>
        <taxon>Streptophyta</taxon>
        <taxon>Embryophyta</taxon>
        <taxon>Tracheophyta</taxon>
        <taxon>Spermatophyta</taxon>
        <taxon>Magnoliopsida</taxon>
        <taxon>eudicotyledons</taxon>
        <taxon>Gunneridae</taxon>
        <taxon>Pentapetalae</taxon>
        <taxon>asterids</taxon>
        <taxon>lamiids</taxon>
        <taxon>Boraginales</taxon>
        <taxon>Boraginaceae</taxon>
        <taxon>Boraginoideae</taxon>
        <taxon>Lithospermeae</taxon>
        <taxon>Lithospermum</taxon>
    </lineage>
</organism>
<dbReference type="InterPro" id="IPR043502">
    <property type="entry name" value="DNA/RNA_pol_sf"/>
</dbReference>
<dbReference type="EMBL" id="BAABME010000057">
    <property type="protein sequence ID" value="GAA0139083.1"/>
    <property type="molecule type" value="Genomic_DNA"/>
</dbReference>
<sequence length="91" mass="10551">MPGLSSEVALHKLHVNPSHRPMKKKKRNFLEEKSLAIRSEVDKLIKAGAIKELQFSEWISNVIGRNIEIYVDDMLIDSIAQRNFGNWLYDE</sequence>
<dbReference type="Gene3D" id="3.10.10.10">
    <property type="entry name" value="HIV Type 1 Reverse Transcriptase, subunit A, domain 1"/>
    <property type="match status" value="1"/>
</dbReference>
<evidence type="ECO:0000313" key="2">
    <source>
        <dbReference type="Proteomes" id="UP001454036"/>
    </source>
</evidence>
<proteinExistence type="predicted"/>
<dbReference type="AlphaFoldDB" id="A0AAV3NMU1"/>